<dbReference type="InterPro" id="IPR004360">
    <property type="entry name" value="Glyas_Fos-R_dOase_dom"/>
</dbReference>
<keyword evidence="3" id="KW-1185">Reference proteome</keyword>
<dbReference type="SUPFAM" id="SSF54593">
    <property type="entry name" value="Glyoxalase/Bleomycin resistance protein/Dihydroxybiphenyl dioxygenase"/>
    <property type="match status" value="1"/>
</dbReference>
<dbReference type="RefSeq" id="WP_018121529.1">
    <property type="nucleotide sequence ID" value="NZ_CBCRTU010000013.1"/>
</dbReference>
<reference evidence="2 3" key="1">
    <citation type="submission" date="2023-05" db="EMBL/GenBank/DDBJ databases">
        <title>Metabolic capabilities are highly conserved among human nasal-associated Corynebacterium species in pangenomic analyses.</title>
        <authorList>
            <person name="Tran T.H."/>
            <person name="Roberts A.Q."/>
            <person name="Escapa I.F."/>
            <person name="Gao W."/>
            <person name="Conlan S."/>
            <person name="Kong H."/>
            <person name="Segre J.A."/>
            <person name="Kelly M.S."/>
            <person name="Lemon K.P."/>
        </authorList>
    </citation>
    <scope>NUCLEOTIDE SEQUENCE [LARGE SCALE GENOMIC DNA]</scope>
    <source>
        <strain evidence="2 3">KPL2811</strain>
    </source>
</reference>
<feature type="domain" description="VOC" evidence="1">
    <location>
        <begin position="2"/>
        <end position="120"/>
    </location>
</feature>
<evidence type="ECO:0000259" key="1">
    <source>
        <dbReference type="PROSITE" id="PS51819"/>
    </source>
</evidence>
<evidence type="ECO:0000313" key="3">
    <source>
        <dbReference type="Proteomes" id="UP001243856"/>
    </source>
</evidence>
<dbReference type="Gene3D" id="3.10.180.10">
    <property type="entry name" value="2,3-Dihydroxybiphenyl 1,2-Dioxygenase, domain 1"/>
    <property type="match status" value="1"/>
</dbReference>
<accession>A0ABT7FZX5</accession>
<dbReference type="GeneID" id="64187842"/>
<dbReference type="Proteomes" id="UP001243856">
    <property type="component" value="Unassembled WGS sequence"/>
</dbReference>
<proteinExistence type="predicted"/>
<dbReference type="EMBL" id="JASNVK010000002">
    <property type="protein sequence ID" value="MDK4300015.1"/>
    <property type="molecule type" value="Genomic_DNA"/>
</dbReference>
<name>A0ABT7FZX5_9CORY</name>
<protein>
    <submittedName>
        <fullName evidence="2">VOC family protein</fullName>
    </submittedName>
</protein>
<dbReference type="InterPro" id="IPR029068">
    <property type="entry name" value="Glyas_Bleomycin-R_OHBP_Dase"/>
</dbReference>
<dbReference type="InterPro" id="IPR037523">
    <property type="entry name" value="VOC_core"/>
</dbReference>
<organism evidence="2 3">
    <name type="scientific">Corynebacterium propinquum</name>
    <dbReference type="NCBI Taxonomy" id="43769"/>
    <lineage>
        <taxon>Bacteria</taxon>
        <taxon>Bacillati</taxon>
        <taxon>Actinomycetota</taxon>
        <taxon>Actinomycetes</taxon>
        <taxon>Mycobacteriales</taxon>
        <taxon>Corynebacteriaceae</taxon>
        <taxon>Corynebacterium</taxon>
    </lineage>
</organism>
<dbReference type="PROSITE" id="PS51819">
    <property type="entry name" value="VOC"/>
    <property type="match status" value="1"/>
</dbReference>
<evidence type="ECO:0000313" key="2">
    <source>
        <dbReference type="EMBL" id="MDK4300015.1"/>
    </source>
</evidence>
<sequence length="120" mass="13778">MHFDHLTILTTNVKESWDFYRNLPEAKVSSPNSEGYFEVSFHESVIGVFHLGKFAETTKTSPTKSGGAIIQFSVDDVDEYWNNLPTAHRQNGSSPRKMPWHSYSAYISDPDGNILEFYKW</sequence>
<comment type="caution">
    <text evidence="2">The sequence shown here is derived from an EMBL/GenBank/DDBJ whole genome shotgun (WGS) entry which is preliminary data.</text>
</comment>
<gene>
    <name evidence="2" type="ORF">QPX45_01920</name>
</gene>
<dbReference type="Pfam" id="PF00903">
    <property type="entry name" value="Glyoxalase"/>
    <property type="match status" value="1"/>
</dbReference>